<dbReference type="Pfam" id="PF13966">
    <property type="entry name" value="zf-RVT"/>
    <property type="match status" value="1"/>
</dbReference>
<sequence>MLKAELKELNRREFSNIQEATNQEKEDLVVKLSKGDRKVNWSHGVWNRQNIPRQSFILWTAVQDRLRTRSRLKHMKVISDDCCLFCSSHSETKNHLFFSCIFATQCLLQIKSWLHWRIESVDLDVILRWIERSNKGRFRKSFWYAVIASAVYQIWRARNLMLWESKEPRVTEVTRNIKEEIKSRFTYVWPKKVSEYDAQWFIGIVQQ</sequence>
<name>A0A7J6EQ98_CANSA</name>
<reference evidence="2 3" key="1">
    <citation type="journal article" date="2020" name="bioRxiv">
        <title>Sequence and annotation of 42 cannabis genomes reveals extensive copy number variation in cannabinoid synthesis and pathogen resistance genes.</title>
        <authorList>
            <person name="Mckernan K.J."/>
            <person name="Helbert Y."/>
            <person name="Kane L.T."/>
            <person name="Ebling H."/>
            <person name="Zhang L."/>
            <person name="Liu B."/>
            <person name="Eaton Z."/>
            <person name="Mclaughlin S."/>
            <person name="Kingan S."/>
            <person name="Baybayan P."/>
            <person name="Concepcion G."/>
            <person name="Jordan M."/>
            <person name="Riva A."/>
            <person name="Barbazuk W."/>
            <person name="Harkins T."/>
        </authorList>
    </citation>
    <scope>NUCLEOTIDE SEQUENCE [LARGE SCALE GENOMIC DNA]</scope>
    <source>
        <strain evidence="3">cv. Jamaican Lion 4</strain>
        <tissue evidence="2">Leaf</tissue>
    </source>
</reference>
<protein>
    <recommendedName>
        <fullName evidence="1">Reverse transcriptase zinc-binding domain-containing protein</fullName>
    </recommendedName>
</protein>
<dbReference type="PANTHER" id="PTHR33116">
    <property type="entry name" value="REVERSE TRANSCRIPTASE ZINC-BINDING DOMAIN-CONTAINING PROTEIN-RELATED-RELATED"/>
    <property type="match status" value="1"/>
</dbReference>
<dbReference type="InterPro" id="IPR026960">
    <property type="entry name" value="RVT-Znf"/>
</dbReference>
<dbReference type="EMBL" id="JAATIP010000201">
    <property type="protein sequence ID" value="KAF4360607.1"/>
    <property type="molecule type" value="Genomic_DNA"/>
</dbReference>
<dbReference type="PANTHER" id="PTHR33116:SF84">
    <property type="entry name" value="RNA-DIRECTED DNA POLYMERASE"/>
    <property type="match status" value="1"/>
</dbReference>
<accession>A0A7J6EQ98</accession>
<evidence type="ECO:0000313" key="3">
    <source>
        <dbReference type="Proteomes" id="UP000525078"/>
    </source>
</evidence>
<comment type="caution">
    <text evidence="2">The sequence shown here is derived from an EMBL/GenBank/DDBJ whole genome shotgun (WGS) entry which is preliminary data.</text>
</comment>
<dbReference type="AlphaFoldDB" id="A0A7J6EQ98"/>
<evidence type="ECO:0000313" key="2">
    <source>
        <dbReference type="EMBL" id="KAF4360607.1"/>
    </source>
</evidence>
<feature type="domain" description="Reverse transcriptase zinc-binding" evidence="1">
    <location>
        <begin position="32"/>
        <end position="105"/>
    </location>
</feature>
<dbReference type="Proteomes" id="UP000525078">
    <property type="component" value="Unassembled WGS sequence"/>
</dbReference>
<gene>
    <name evidence="2" type="ORF">F8388_017633</name>
</gene>
<organism evidence="2 3">
    <name type="scientific">Cannabis sativa</name>
    <name type="common">Hemp</name>
    <name type="synonym">Marijuana</name>
    <dbReference type="NCBI Taxonomy" id="3483"/>
    <lineage>
        <taxon>Eukaryota</taxon>
        <taxon>Viridiplantae</taxon>
        <taxon>Streptophyta</taxon>
        <taxon>Embryophyta</taxon>
        <taxon>Tracheophyta</taxon>
        <taxon>Spermatophyta</taxon>
        <taxon>Magnoliopsida</taxon>
        <taxon>eudicotyledons</taxon>
        <taxon>Gunneridae</taxon>
        <taxon>Pentapetalae</taxon>
        <taxon>rosids</taxon>
        <taxon>fabids</taxon>
        <taxon>Rosales</taxon>
        <taxon>Cannabaceae</taxon>
        <taxon>Cannabis</taxon>
    </lineage>
</organism>
<evidence type="ECO:0000259" key="1">
    <source>
        <dbReference type="Pfam" id="PF13966"/>
    </source>
</evidence>
<proteinExistence type="predicted"/>